<proteinExistence type="predicted"/>
<name>A0A8C5LPE9_9ANUR</name>
<dbReference type="OrthoDB" id="2011769at2759"/>
<evidence type="ECO:0000256" key="2">
    <source>
        <dbReference type="ARBA" id="ARBA00022741"/>
    </source>
</evidence>
<dbReference type="Pfam" id="PF00025">
    <property type="entry name" value="Arf"/>
    <property type="match status" value="1"/>
</dbReference>
<reference evidence="6" key="1">
    <citation type="submission" date="2025-08" db="UniProtKB">
        <authorList>
            <consortium name="Ensembl"/>
        </authorList>
    </citation>
    <scope>IDENTIFICATION</scope>
</reference>
<organism evidence="6 7">
    <name type="scientific">Leptobrachium leishanense</name>
    <name type="common">Leishan spiny toad</name>
    <dbReference type="NCBI Taxonomy" id="445787"/>
    <lineage>
        <taxon>Eukaryota</taxon>
        <taxon>Metazoa</taxon>
        <taxon>Chordata</taxon>
        <taxon>Craniata</taxon>
        <taxon>Vertebrata</taxon>
        <taxon>Euteleostomi</taxon>
        <taxon>Amphibia</taxon>
        <taxon>Batrachia</taxon>
        <taxon>Anura</taxon>
        <taxon>Pelobatoidea</taxon>
        <taxon>Megophryidae</taxon>
        <taxon>Leptobrachium</taxon>
    </lineage>
</organism>
<sequence>VSLNRQPYPLPVSFPLHTAMLSLLSRPLDWFRSLFGKEEMKLTLVGLQHLGKPRVSGQFSEDLMPTVGCNMRKVTKDHITIKICDIGGQPRFRSIPVWFSEIRDLASALDVVIVSYMASEVNVTPGFFSPP</sequence>
<keyword evidence="5" id="KW-0460">Magnesium</keyword>
<dbReference type="GO" id="GO:1904115">
    <property type="term" value="C:axon cytoplasm"/>
    <property type="evidence" value="ECO:0007669"/>
    <property type="project" value="GOC"/>
</dbReference>
<reference evidence="6" key="2">
    <citation type="submission" date="2025-09" db="UniProtKB">
        <authorList>
            <consortium name="Ensembl"/>
        </authorList>
    </citation>
    <scope>IDENTIFICATION</scope>
</reference>
<dbReference type="GO" id="GO:0008089">
    <property type="term" value="P:anterograde axonal transport"/>
    <property type="evidence" value="ECO:0007669"/>
    <property type="project" value="TreeGrafter"/>
</dbReference>
<dbReference type="GO" id="GO:0046872">
    <property type="term" value="F:metal ion binding"/>
    <property type="evidence" value="ECO:0007669"/>
    <property type="project" value="UniProtKB-KW"/>
</dbReference>
<keyword evidence="7" id="KW-1185">Reference proteome</keyword>
<dbReference type="PANTHER" id="PTHR45732">
    <property type="entry name" value="ADP-RIBOSYLATION FACTOR-LIKE PROTEIN 8"/>
    <property type="match status" value="1"/>
</dbReference>
<protein>
    <submittedName>
        <fullName evidence="6">Uncharacterized protein</fullName>
    </submittedName>
</protein>
<evidence type="ECO:0000313" key="6">
    <source>
        <dbReference type="Ensembl" id="ENSLLEP00000000433.1"/>
    </source>
</evidence>
<comment type="subcellular location">
    <subcellularLocation>
        <location evidence="1">Lysosome</location>
    </subcellularLocation>
</comment>
<keyword evidence="2 4" id="KW-0547">Nucleotide-binding</keyword>
<evidence type="ECO:0000256" key="1">
    <source>
        <dbReference type="ARBA" id="ARBA00004371"/>
    </source>
</evidence>
<dbReference type="GO" id="GO:0005525">
    <property type="term" value="F:GTP binding"/>
    <property type="evidence" value="ECO:0007669"/>
    <property type="project" value="UniProtKB-KW"/>
</dbReference>
<dbReference type="AlphaFoldDB" id="A0A8C5LPE9"/>
<dbReference type="SUPFAM" id="SSF52540">
    <property type="entry name" value="P-loop containing nucleoside triphosphate hydrolases"/>
    <property type="match status" value="1"/>
</dbReference>
<dbReference type="Proteomes" id="UP000694569">
    <property type="component" value="Unplaced"/>
</dbReference>
<evidence type="ECO:0000256" key="5">
    <source>
        <dbReference type="PIRSR" id="PIRSR606689-2"/>
    </source>
</evidence>
<dbReference type="GO" id="GO:0003924">
    <property type="term" value="F:GTPase activity"/>
    <property type="evidence" value="ECO:0007669"/>
    <property type="project" value="InterPro"/>
</dbReference>
<feature type="binding site" evidence="5">
    <location>
        <position position="66"/>
    </location>
    <ligand>
        <name>Mg(2+)</name>
        <dbReference type="ChEBI" id="CHEBI:18420"/>
    </ligand>
</feature>
<evidence type="ECO:0000256" key="4">
    <source>
        <dbReference type="PIRSR" id="PIRSR606689-1"/>
    </source>
</evidence>
<dbReference type="PANTHER" id="PTHR45732:SF13">
    <property type="entry name" value="ADP-RIBOSYLATION FACTOR-LIKE PROTEIN 8B"/>
    <property type="match status" value="1"/>
</dbReference>
<keyword evidence="5" id="KW-0479">Metal-binding</keyword>
<keyword evidence="3 4" id="KW-0342">GTP-binding</keyword>
<dbReference type="Ensembl" id="ENSLLET00000000455.1">
    <property type="protein sequence ID" value="ENSLLEP00000000433.1"/>
    <property type="gene ID" value="ENSLLEG00000000288.1"/>
</dbReference>
<dbReference type="Gene3D" id="3.40.50.300">
    <property type="entry name" value="P-loop containing nucleotide triphosphate hydrolases"/>
    <property type="match status" value="1"/>
</dbReference>
<dbReference type="InterPro" id="IPR027417">
    <property type="entry name" value="P-loop_NTPase"/>
</dbReference>
<dbReference type="InterPro" id="IPR006689">
    <property type="entry name" value="Small_GTPase_ARF/SAR"/>
</dbReference>
<evidence type="ECO:0000313" key="7">
    <source>
        <dbReference type="Proteomes" id="UP000694569"/>
    </source>
</evidence>
<dbReference type="GeneTree" id="ENSGT00940000165940"/>
<evidence type="ECO:0000256" key="3">
    <source>
        <dbReference type="ARBA" id="ARBA00023134"/>
    </source>
</evidence>
<feature type="binding site" evidence="4">
    <location>
        <position position="88"/>
    </location>
    <ligand>
        <name>GTP</name>
        <dbReference type="ChEBI" id="CHEBI:37565"/>
    </ligand>
</feature>
<accession>A0A8C5LPE9</accession>
<dbReference type="GO" id="GO:0005765">
    <property type="term" value="C:lysosomal membrane"/>
    <property type="evidence" value="ECO:0007669"/>
    <property type="project" value="TreeGrafter"/>
</dbReference>